<evidence type="ECO:0000256" key="2">
    <source>
        <dbReference type="ARBA" id="ARBA00022670"/>
    </source>
</evidence>
<protein>
    <recommendedName>
        <fullName evidence="7">Chitin-binding type-3 domain-containing protein</fullName>
    </recommendedName>
</protein>
<reference evidence="8 9" key="2">
    <citation type="submission" date="2020-03" db="EMBL/GenBank/DDBJ databases">
        <authorList>
            <person name="Ichikawa N."/>
            <person name="Kimura A."/>
            <person name="Kitahashi Y."/>
            <person name="Uohara A."/>
        </authorList>
    </citation>
    <scope>NUCLEOTIDE SEQUENCE [LARGE SCALE GENOMIC DNA]</scope>
    <source>
        <strain evidence="8 9">NBRC 108639</strain>
    </source>
</reference>
<evidence type="ECO:0000256" key="5">
    <source>
        <dbReference type="ARBA" id="ARBA00023157"/>
    </source>
</evidence>
<keyword evidence="2" id="KW-0645">Protease</keyword>
<dbReference type="GO" id="GO:0005975">
    <property type="term" value="P:carbohydrate metabolic process"/>
    <property type="evidence" value="ECO:0007669"/>
    <property type="project" value="InterPro"/>
</dbReference>
<dbReference type="GO" id="GO:0006508">
    <property type="term" value="P:proteolysis"/>
    <property type="evidence" value="ECO:0007669"/>
    <property type="project" value="UniProtKB-KW"/>
</dbReference>
<dbReference type="CDD" id="cd12214">
    <property type="entry name" value="ChiA1_BD"/>
    <property type="match status" value="1"/>
</dbReference>
<evidence type="ECO:0000256" key="6">
    <source>
        <dbReference type="SAM" id="MobiDB-lite"/>
    </source>
</evidence>
<dbReference type="SUPFAM" id="SSF50494">
    <property type="entry name" value="Trypsin-like serine proteases"/>
    <property type="match status" value="1"/>
</dbReference>
<dbReference type="InterPro" id="IPR003610">
    <property type="entry name" value="CBM5/12"/>
</dbReference>
<dbReference type="SUPFAM" id="SSF51055">
    <property type="entry name" value="Carbohydrate binding domain"/>
    <property type="match status" value="1"/>
</dbReference>
<dbReference type="GO" id="GO:0004553">
    <property type="term" value="F:hydrolase activity, hydrolyzing O-glycosyl compounds"/>
    <property type="evidence" value="ECO:0007669"/>
    <property type="project" value="InterPro"/>
</dbReference>
<comment type="similarity">
    <text evidence="1">Belongs to the peptidase S1 family.</text>
</comment>
<keyword evidence="9" id="KW-1185">Reference proteome</keyword>
<dbReference type="GO" id="GO:0005576">
    <property type="term" value="C:extracellular region"/>
    <property type="evidence" value="ECO:0007669"/>
    <property type="project" value="InterPro"/>
</dbReference>
<dbReference type="Gene3D" id="2.40.10.10">
    <property type="entry name" value="Trypsin-like serine proteases"/>
    <property type="match status" value="1"/>
</dbReference>
<dbReference type="AlphaFoldDB" id="A0A6V8K6J7"/>
<feature type="domain" description="Chitin-binding type-3" evidence="7">
    <location>
        <begin position="112"/>
        <end position="158"/>
    </location>
</feature>
<dbReference type="EMBL" id="BLPF01000001">
    <property type="protein sequence ID" value="GFJ76425.1"/>
    <property type="molecule type" value="Genomic_DNA"/>
</dbReference>
<dbReference type="InterPro" id="IPR009003">
    <property type="entry name" value="Peptidase_S1_PA"/>
</dbReference>
<proteinExistence type="inferred from homology"/>
<name>A0A6V8K6J7_9ACTN</name>
<dbReference type="PRINTS" id="PR00861">
    <property type="entry name" value="ALYTICPTASE"/>
</dbReference>
<keyword evidence="5" id="KW-1015">Disulfide bond</keyword>
<dbReference type="Pfam" id="PF02839">
    <property type="entry name" value="CBM_5_12"/>
    <property type="match status" value="1"/>
</dbReference>
<keyword evidence="4" id="KW-0720">Serine protease</keyword>
<evidence type="ECO:0000259" key="7">
    <source>
        <dbReference type="SMART" id="SM00495"/>
    </source>
</evidence>
<dbReference type="CDD" id="cd21112">
    <property type="entry name" value="alphaLP-like"/>
    <property type="match status" value="1"/>
</dbReference>
<evidence type="ECO:0000256" key="4">
    <source>
        <dbReference type="ARBA" id="ARBA00022825"/>
    </source>
</evidence>
<dbReference type="SMART" id="SM00495">
    <property type="entry name" value="ChtBD3"/>
    <property type="match status" value="1"/>
</dbReference>
<evidence type="ECO:0000256" key="1">
    <source>
        <dbReference type="ARBA" id="ARBA00007664"/>
    </source>
</evidence>
<dbReference type="InterPro" id="IPR043504">
    <property type="entry name" value="Peptidase_S1_PA_chymotrypsin"/>
</dbReference>
<evidence type="ECO:0000313" key="9">
    <source>
        <dbReference type="Proteomes" id="UP000482800"/>
    </source>
</evidence>
<sequence>MGAAVCRSGSTTGWRCGTIQQKNASVTYPQGTVTGLTRSDACAEPGDSGGSWLAGSQAQGVTSGDSGNCSAGGVMYFQPVNPILVAYGLTLVTSGGGPGPTPTATTPPPGGSTTWQVGATYAVGASVTYAGVTYRCQQAHTAYPGWEPPNTPAQPGKDFPNWA</sequence>
<dbReference type="GO" id="GO:0004252">
    <property type="term" value="F:serine-type endopeptidase activity"/>
    <property type="evidence" value="ECO:0007669"/>
    <property type="project" value="InterPro"/>
</dbReference>
<reference evidence="8 9" key="1">
    <citation type="submission" date="2020-03" db="EMBL/GenBank/DDBJ databases">
        <title>Whole genome shotgun sequence of Phytohabitans houttuyneae NBRC 108639.</title>
        <authorList>
            <person name="Komaki H."/>
            <person name="Tamura T."/>
        </authorList>
    </citation>
    <scope>NUCLEOTIDE SEQUENCE [LARGE SCALE GENOMIC DNA]</scope>
    <source>
        <strain evidence="8 9">NBRC 108639</strain>
    </source>
</reference>
<dbReference type="Gene3D" id="2.10.10.20">
    <property type="entry name" value="Carbohydrate-binding module superfamily 5/12"/>
    <property type="match status" value="1"/>
</dbReference>
<feature type="region of interest" description="Disordered" evidence="6">
    <location>
        <begin position="142"/>
        <end position="163"/>
    </location>
</feature>
<comment type="caution">
    <text evidence="8">The sequence shown here is derived from an EMBL/GenBank/DDBJ whole genome shotgun (WGS) entry which is preliminary data.</text>
</comment>
<evidence type="ECO:0000256" key="3">
    <source>
        <dbReference type="ARBA" id="ARBA00022801"/>
    </source>
</evidence>
<keyword evidence="3" id="KW-0378">Hydrolase</keyword>
<gene>
    <name evidence="8" type="ORF">Phou_006050</name>
</gene>
<accession>A0A6V8K6J7</accession>
<organism evidence="8 9">
    <name type="scientific">Phytohabitans houttuyneae</name>
    <dbReference type="NCBI Taxonomy" id="1076126"/>
    <lineage>
        <taxon>Bacteria</taxon>
        <taxon>Bacillati</taxon>
        <taxon>Actinomycetota</taxon>
        <taxon>Actinomycetes</taxon>
        <taxon>Micromonosporales</taxon>
        <taxon>Micromonosporaceae</taxon>
    </lineage>
</organism>
<dbReference type="Proteomes" id="UP000482800">
    <property type="component" value="Unassembled WGS sequence"/>
</dbReference>
<dbReference type="InterPro" id="IPR001316">
    <property type="entry name" value="Pept_S1A_streptogrisin"/>
</dbReference>
<dbReference type="GO" id="GO:0030246">
    <property type="term" value="F:carbohydrate binding"/>
    <property type="evidence" value="ECO:0007669"/>
    <property type="project" value="InterPro"/>
</dbReference>
<evidence type="ECO:0000313" key="8">
    <source>
        <dbReference type="EMBL" id="GFJ76425.1"/>
    </source>
</evidence>
<dbReference type="InterPro" id="IPR036573">
    <property type="entry name" value="CBM_sf_5/12"/>
</dbReference>